<evidence type="ECO:0000259" key="7">
    <source>
        <dbReference type="PROSITE" id="PS51726"/>
    </source>
</evidence>
<keyword evidence="9" id="KW-1185">Reference proteome</keyword>
<dbReference type="PROSITE" id="PS51726">
    <property type="entry name" value="MYST_HAT"/>
    <property type="match status" value="1"/>
</dbReference>
<feature type="non-terminal residue" evidence="8">
    <location>
        <position position="1"/>
    </location>
</feature>
<sequence length="466" mass="54761">KESRLTKSEKKEENKKVQSGKRKIVDWKGKEVKEEIIATPSRKKTRNPIVNISQSAKETSGKKNQEEKLIVSSLRSRSAARLKKEGKDKDSANESTEDEESYESDPEMEEDMVDPKQEYSEKYYSLLKNDLMERIDEEGADLIVRVEKRLHEKKLTLENRVDTIVLGGRFEMKTWFDGAYPEEYTKCKKLWVCDGCYKYFSAADRWKTHARTCENIFHPPGEEVYRDLKSSQGIISVWKIDGFEYGEYCKRLSQLAMFFLKDKCVFIDLFDFDFFVVTEFIDKRGFRPVGYFSRQRSEDQEYNLSCFCVFPCYARKGFGRFIIDFSYHLSRLSKMPGTPERPFSPFGRISYYGYWKRTVVLALATAKEFDLKDLGMKLGMNEKDIQEVIEHLFGVVVNKKLELHISETLLESLIAKEEERDKNKLYAKEECFSPNFKAYMKAYKQYIEVLKVVAKDRRQAVKDKKK</sequence>
<feature type="compositionally biased region" description="Basic and acidic residues" evidence="6">
    <location>
        <begin position="1"/>
        <end position="16"/>
    </location>
</feature>
<dbReference type="InterPro" id="IPR040706">
    <property type="entry name" value="Zf-MYST"/>
</dbReference>
<comment type="similarity">
    <text evidence="1">Belongs to the MYST (SAS/MOZ) family.</text>
</comment>
<dbReference type="Pfam" id="PF01853">
    <property type="entry name" value="MOZ_SAS"/>
    <property type="match status" value="1"/>
</dbReference>
<feature type="compositionally biased region" description="Basic and acidic residues" evidence="6">
    <location>
        <begin position="59"/>
        <end position="69"/>
    </location>
</feature>
<evidence type="ECO:0000256" key="6">
    <source>
        <dbReference type="SAM" id="MobiDB-lite"/>
    </source>
</evidence>
<dbReference type="Gene3D" id="3.30.60.60">
    <property type="entry name" value="N-acetyl transferase-like"/>
    <property type="match status" value="1"/>
</dbReference>
<dbReference type="GO" id="GO:0005634">
    <property type="term" value="C:nucleus"/>
    <property type="evidence" value="ECO:0007669"/>
    <property type="project" value="TreeGrafter"/>
</dbReference>
<dbReference type="GO" id="GO:0070776">
    <property type="term" value="C:MOZ/MORF histone acetyltransferase complex"/>
    <property type="evidence" value="ECO:0007669"/>
    <property type="project" value="TreeGrafter"/>
</dbReference>
<dbReference type="GO" id="GO:0010484">
    <property type="term" value="F:histone H3 acetyltransferase activity"/>
    <property type="evidence" value="ECO:0007669"/>
    <property type="project" value="TreeGrafter"/>
</dbReference>
<organism evidence="8 9">
    <name type="scientific">Pristionchus mayeri</name>
    <dbReference type="NCBI Taxonomy" id="1317129"/>
    <lineage>
        <taxon>Eukaryota</taxon>
        <taxon>Metazoa</taxon>
        <taxon>Ecdysozoa</taxon>
        <taxon>Nematoda</taxon>
        <taxon>Chromadorea</taxon>
        <taxon>Rhabditida</taxon>
        <taxon>Rhabditina</taxon>
        <taxon>Diplogasteromorpha</taxon>
        <taxon>Diplogasteroidea</taxon>
        <taxon>Neodiplogasteridae</taxon>
        <taxon>Pristionchus</taxon>
    </lineage>
</organism>
<comment type="caution">
    <text evidence="8">The sequence shown here is derived from an EMBL/GenBank/DDBJ whole genome shotgun (WGS) entry which is preliminary data.</text>
</comment>
<reference evidence="9" key="1">
    <citation type="submission" date="2022-10" db="EMBL/GenBank/DDBJ databases">
        <title>Genome assembly of Pristionchus species.</title>
        <authorList>
            <person name="Yoshida K."/>
            <person name="Sommer R.J."/>
        </authorList>
    </citation>
    <scope>NUCLEOTIDE SEQUENCE [LARGE SCALE GENOMIC DNA]</scope>
    <source>
        <strain evidence="9">RS5460</strain>
    </source>
</reference>
<feature type="compositionally biased region" description="Acidic residues" evidence="6">
    <location>
        <begin position="95"/>
        <end position="112"/>
    </location>
</feature>
<dbReference type="PANTHER" id="PTHR10615">
    <property type="entry name" value="HISTONE ACETYLTRANSFERASE"/>
    <property type="match status" value="1"/>
</dbReference>
<keyword evidence="4" id="KW-0007">Acetylation</keyword>
<dbReference type="EMBL" id="BTRK01000001">
    <property type="protein sequence ID" value="GMR32456.1"/>
    <property type="molecule type" value="Genomic_DNA"/>
</dbReference>
<dbReference type="EC" id="2.3.1.48" evidence="2"/>
<evidence type="ECO:0000256" key="4">
    <source>
        <dbReference type="ARBA" id="ARBA00022990"/>
    </source>
</evidence>
<evidence type="ECO:0000256" key="2">
    <source>
        <dbReference type="ARBA" id="ARBA00013184"/>
    </source>
</evidence>
<dbReference type="Proteomes" id="UP001328107">
    <property type="component" value="Unassembled WGS sequence"/>
</dbReference>
<dbReference type="InterPro" id="IPR002717">
    <property type="entry name" value="HAT_MYST-type"/>
</dbReference>
<keyword evidence="3" id="KW-0808">Transferase</keyword>
<evidence type="ECO:0000256" key="5">
    <source>
        <dbReference type="PIRSR" id="PIRSR602717-51"/>
    </source>
</evidence>
<feature type="compositionally biased region" description="Polar residues" evidence="6">
    <location>
        <begin position="48"/>
        <end position="58"/>
    </location>
</feature>
<feature type="compositionally biased region" description="Basic and acidic residues" evidence="6">
    <location>
        <begin position="82"/>
        <end position="92"/>
    </location>
</feature>
<evidence type="ECO:0000313" key="8">
    <source>
        <dbReference type="EMBL" id="GMR32456.1"/>
    </source>
</evidence>
<evidence type="ECO:0000256" key="1">
    <source>
        <dbReference type="ARBA" id="ARBA00010107"/>
    </source>
</evidence>
<dbReference type="GO" id="GO:0003682">
    <property type="term" value="F:chromatin binding"/>
    <property type="evidence" value="ECO:0007669"/>
    <property type="project" value="TreeGrafter"/>
</dbReference>
<gene>
    <name evidence="8" type="ORF">PMAYCL1PPCAC_02651</name>
</gene>
<feature type="region of interest" description="Disordered" evidence="6">
    <location>
        <begin position="38"/>
        <end position="115"/>
    </location>
</feature>
<protein>
    <recommendedName>
        <fullName evidence="2">histone acetyltransferase</fullName>
        <ecNumber evidence="2">2.3.1.48</ecNumber>
    </recommendedName>
</protein>
<dbReference type="Gene3D" id="3.40.630.30">
    <property type="match status" value="1"/>
</dbReference>
<evidence type="ECO:0000313" key="9">
    <source>
        <dbReference type="Proteomes" id="UP001328107"/>
    </source>
</evidence>
<name>A0AAN4Z4K6_9BILA</name>
<dbReference type="InterPro" id="IPR036388">
    <property type="entry name" value="WH-like_DNA-bd_sf"/>
</dbReference>
<feature type="region of interest" description="Disordered" evidence="6">
    <location>
        <begin position="1"/>
        <end position="23"/>
    </location>
</feature>
<evidence type="ECO:0000256" key="3">
    <source>
        <dbReference type="ARBA" id="ARBA00022679"/>
    </source>
</evidence>
<proteinExistence type="inferred from homology"/>
<accession>A0AAN4Z4K6</accession>
<feature type="active site" description="Proton donor/acceptor" evidence="5">
    <location>
        <position position="340"/>
    </location>
</feature>
<dbReference type="SUPFAM" id="SSF55729">
    <property type="entry name" value="Acyl-CoA N-acyltransferases (Nat)"/>
    <property type="match status" value="1"/>
</dbReference>
<dbReference type="Gene3D" id="1.10.10.10">
    <property type="entry name" value="Winged helix-like DNA-binding domain superfamily/Winged helix DNA-binding domain"/>
    <property type="match status" value="1"/>
</dbReference>
<dbReference type="PANTHER" id="PTHR10615:SF217">
    <property type="entry name" value="HISTONE ACETYLTRANSFERASE"/>
    <property type="match status" value="1"/>
</dbReference>
<dbReference type="GO" id="GO:0006357">
    <property type="term" value="P:regulation of transcription by RNA polymerase II"/>
    <property type="evidence" value="ECO:0007669"/>
    <property type="project" value="TreeGrafter"/>
</dbReference>
<dbReference type="GO" id="GO:0003712">
    <property type="term" value="F:transcription coregulator activity"/>
    <property type="evidence" value="ECO:0007669"/>
    <property type="project" value="TreeGrafter"/>
</dbReference>
<dbReference type="InterPro" id="IPR016181">
    <property type="entry name" value="Acyl_CoA_acyltransferase"/>
</dbReference>
<dbReference type="InterPro" id="IPR050603">
    <property type="entry name" value="MYST_HAT"/>
</dbReference>
<feature type="domain" description="MYST-type HAT" evidence="7">
    <location>
        <begin position="156"/>
        <end position="434"/>
    </location>
</feature>
<dbReference type="Pfam" id="PF17772">
    <property type="entry name" value="zf-MYST"/>
    <property type="match status" value="1"/>
</dbReference>
<dbReference type="AlphaFoldDB" id="A0AAN4Z4K6"/>